<reference evidence="1" key="1">
    <citation type="journal article" date="2025" name="Int. J. Syst. Evol. Microbiol.">
        <title>Streptomyces citrinus sp. nov., with yellow diffusible pigment.</title>
        <authorList>
            <person name="He Y."/>
            <person name="Yang E."/>
            <person name="Xu J."/>
            <person name="Sun Y."/>
            <person name="Sun L."/>
        </authorList>
    </citation>
    <scope>NUCLEOTIDE SEQUENCE</scope>
    <source>
        <strain evidence="1">Q6</strain>
    </source>
</reference>
<evidence type="ECO:0000313" key="2">
    <source>
        <dbReference type="Proteomes" id="UP001432251"/>
    </source>
</evidence>
<sequence>MTVDPAGDHGVQVSTQGDDTYVVPETATSLLAAGRLDPRLFDVTALAAMGYDDAHTDTVPLIATASATGRTARPPAAPSGAKAVRTLKSIDATALRTDKAKAHAFWKDIAPGSAPRTLDGGVGKLWLDGKVKASLADDTAQIKATDAWRKGFDGTGVKVAVLDTGADLDHPDLVGQVDASASFVPGQGVDDGNGHGTHTASTVAGTGAASDGKEKGAAPGARLLIGKVLGDAGTGDESYSIAGMEWAEAQGADIVSMSLGSTEGSDGSDPMSQAVDALSADGGPLYVIAAGNAYDPGTIGTPGAAEAALTVAAVDGDDERAEFSSQGPLPASHALKPDISAPGVDVTAAASQSVPGWTGGLYRTMSGTSMATPLVAGTAAILKQRHPDWSGERLKNALMTTSHRTGETPYEVGTGRVDVAAAVDSTVEATGSVAAAAYDWPHADAKAATRTIDYRNDGDADVTLDLATGTDSAAYRLSASSVTVPAHGTADVTLTLDPSKVEAGTTFSGQVTATDAASGGVVAHTGFALFKEAERYDLTLKVKDRDGHAGSSTVVVHDAATEDPLYVTVEGEKTLRLPPGRYTATTYMDVPGDTSDSLGQAFLAAPEVTLGAAHTDATAVLDASTARKAYVVPERESETTQMVFGLHRDYAAAADHDWSTSWQLATKYDSVYLSPTEKVADGSLKAFLHWRLRQKALDAETGSGRDVTLAAQPNTAFHDGVSTLRTVYAGPGAAADYTGLDADGKAVIVDRNDTVTANERARAAADAGAALLIVVNDTRGRLNQSYSGADGLTVASVARETGAQLIREAASGTGTLHVRQRQYPDYTYDLVQTFDGVIPDASLAYRPANSDLARVDNHVHATDGTLGYGGRYFVPSWGPALGVETYERWSRTTTEYVTGGTGAMGSWFEQHTGLGAAGGYFERGQTASYTAGRRYDGSWFAPVQAPRFKDTYTAYATSSNTFSWNAAMWSGGADDHVGTGGGTRQTALYRGDTRVAGSNSQSGRAYNLTAGSYRLTATGQRSTSAWPTSTKTSTTWGFDYRPLPSGTARADVPLLNVSYDVDTDLEGRARAGARLRLGLRSATYDEARAATSATLQVSYDDGATWRDADLERTAEGRWTTVLDTPRDAASVSLRATAQAPGGLSIAQDVVRAVALR</sequence>
<organism evidence="1 2">
    <name type="scientific">Streptomyces citrinus</name>
    <dbReference type="NCBI Taxonomy" id="3118173"/>
    <lineage>
        <taxon>Bacteria</taxon>
        <taxon>Bacillati</taxon>
        <taxon>Actinomycetota</taxon>
        <taxon>Actinomycetes</taxon>
        <taxon>Kitasatosporales</taxon>
        <taxon>Streptomycetaceae</taxon>
        <taxon>Streptomyces</taxon>
    </lineage>
</organism>
<keyword evidence="2" id="KW-1185">Reference proteome</keyword>
<name>A0ACD5A656_9ACTN</name>
<proteinExistence type="predicted"/>
<protein>
    <submittedName>
        <fullName evidence="1">S8 family serine peptidase</fullName>
    </submittedName>
</protein>
<dbReference type="EMBL" id="CP146022">
    <property type="protein sequence ID" value="WWQ62667.1"/>
    <property type="molecule type" value="Genomic_DNA"/>
</dbReference>
<accession>A0ACD5A656</accession>
<dbReference type="Proteomes" id="UP001432251">
    <property type="component" value="Chromosome"/>
</dbReference>
<evidence type="ECO:0000313" key="1">
    <source>
        <dbReference type="EMBL" id="WWQ62667.1"/>
    </source>
</evidence>
<gene>
    <name evidence="1" type="ORF">V2W30_04375</name>
</gene>